<dbReference type="PROSITE" id="PS50293">
    <property type="entry name" value="TPR_REGION"/>
    <property type="match status" value="1"/>
</dbReference>
<feature type="coiled-coil region" evidence="2">
    <location>
        <begin position="616"/>
        <end position="650"/>
    </location>
</feature>
<dbReference type="Pfam" id="PF13424">
    <property type="entry name" value="TPR_12"/>
    <property type="match status" value="5"/>
</dbReference>
<evidence type="ECO:0000313" key="5">
    <source>
        <dbReference type="EMBL" id="XCH46111.1"/>
    </source>
</evidence>
<feature type="repeat" description="TPR" evidence="1">
    <location>
        <begin position="264"/>
        <end position="297"/>
    </location>
</feature>
<feature type="domain" description="CHAT" evidence="4">
    <location>
        <begin position="736"/>
        <end position="1063"/>
    </location>
</feature>
<keyword evidence="2" id="KW-0175">Coiled coil</keyword>
<feature type="repeat" description="TPR" evidence="1">
    <location>
        <begin position="63"/>
        <end position="96"/>
    </location>
</feature>
<dbReference type="InterPro" id="IPR019734">
    <property type="entry name" value="TPR_rpt"/>
</dbReference>
<evidence type="ECO:0000259" key="4">
    <source>
        <dbReference type="Pfam" id="PF12770"/>
    </source>
</evidence>
<name>A0AAU8GVL4_9BACT</name>
<dbReference type="KEGG" id="taut:V4D30_07145"/>
<dbReference type="AlphaFoldDB" id="A0AAU8GVL4"/>
<keyword evidence="3" id="KW-0732">Signal</keyword>
<feature type="repeat" description="TPR" evidence="1">
    <location>
        <begin position="304"/>
        <end position="337"/>
    </location>
</feature>
<dbReference type="Pfam" id="PF12770">
    <property type="entry name" value="CHAT"/>
    <property type="match status" value="1"/>
</dbReference>
<feature type="repeat" description="TPR" evidence="1">
    <location>
        <begin position="184"/>
        <end position="217"/>
    </location>
</feature>
<keyword evidence="1" id="KW-0802">TPR repeat</keyword>
<dbReference type="EMBL" id="CP144373">
    <property type="protein sequence ID" value="XCH46111.1"/>
    <property type="molecule type" value="Genomic_DNA"/>
</dbReference>
<feature type="repeat" description="TPR" evidence="1">
    <location>
        <begin position="224"/>
        <end position="257"/>
    </location>
</feature>
<dbReference type="PANTHER" id="PTHR10098:SF108">
    <property type="entry name" value="TETRATRICOPEPTIDE REPEAT PROTEIN 28"/>
    <property type="match status" value="1"/>
</dbReference>
<feature type="repeat" description="TPR" evidence="1">
    <location>
        <begin position="25"/>
        <end position="58"/>
    </location>
</feature>
<reference evidence="5" key="1">
    <citation type="submission" date="2024-01" db="EMBL/GenBank/DDBJ databases">
        <title>The first autotrophic representatives of the genus Thermodesulfovibrio.</title>
        <authorList>
            <person name="Maltseva A.I."/>
            <person name="Elcheninov A.G."/>
            <person name="Kublanov I.V."/>
            <person name="Lebedinsky A.V."/>
            <person name="Frolov E.N."/>
        </authorList>
    </citation>
    <scope>NUCLEOTIDE SEQUENCE</scope>
    <source>
        <strain evidence="5">3907-1M</strain>
    </source>
</reference>
<sequence>MQVRVFIIFLLLIPSIALAQPKSEAERLWELGDKAYKEKRYKEAIYYYEKSLALCGNDYECYASNYNGLGSSYEDMGDDNKALFYYEKAIDAAKRLGNKEWLADNLFLAGSIYYRKAIDYNKAYNYLEESRRLFSEIGAKDSLPIVLHELGKAARAIGKHDKALSSFNESLKLYRQKGDEYSVGANLSHIGLTYSQMAQHERALSYYEEALKIAKKHNDPVGTSIVLREIADAYCDLYKHHRAISYYEEAIEIQKKNDLKKELGVTLNNLGSLYMDMGRYEKALSHYEEALKLAKQESDLPTTATLLNNIGHVYGRMGYSNKALEYYGKSLELERQLKRPFSLTYVLNNIGMEYFRVGKFNEALRYLYEAVDIDRKLNNPDLIETRLNNIGAVYLKQGRLKEAEQVFLERKRLEERIKPNRMLHPGLIEVYILTGRYDEALRLANEIPPSWRDNPYRHFEYYTQVGLALKGKGALQESAINLMNAINIVEDMRQAITEKGQFFAGGGYYGRLTPYRAIISVLYEMAEKGYNLTPGSRITLTPEASSWQVRTRRSAFDFSTYGQNPESAAFYFSELTKARTLLEAMAGSARKTVTAEIPQSLKDAEDRLLQELSYIDSRWEEALKKGEQAVKQLQQKRQGVKKQIDELIEVLRKNHPRYAALHYPLPVKAEELPLREDEVLFEYAVTDDATYLFVVRKGSVKRLIKIPLTGQSLEETVKSFIEPMNMRKPEKFSTNLASRLYKALLSEALNEVKENERIIIVPDGILGLLPFEALIIKEGTGLKDSLYVADRYTITYYQSATIMALQRILKETKPEKPLFALGNPVYSKDDPRYIAWKQGRKDVSFANLNQYAFRGLAIKAKWGAVTEEERENRIVFPPLPETEDEVREIAKIIGVVPEPPQILLSVMANETNLKNAGLEKYRYIHLATHASLPGMIQGINEPFILLGQVENQGDDGFLTLSEVTGMKLNADMVVLSACVTGVGKEVEGEGVVNFARAFQQAGAKAVIVSLWEVASEPAVEYMKTLYSHLKSGKSRAEAVKLTRIEMKAKYPNPFYWAVFILHGEG</sequence>
<proteinExistence type="predicted"/>
<dbReference type="SUPFAM" id="SSF48452">
    <property type="entry name" value="TPR-like"/>
    <property type="match status" value="3"/>
</dbReference>
<protein>
    <submittedName>
        <fullName evidence="5">Tetratricopeptide repeat protein</fullName>
    </submittedName>
</protein>
<dbReference type="InterPro" id="IPR011990">
    <property type="entry name" value="TPR-like_helical_dom_sf"/>
</dbReference>
<evidence type="ECO:0000256" key="2">
    <source>
        <dbReference type="SAM" id="Coils"/>
    </source>
</evidence>
<accession>A0AAU8GVL4</accession>
<evidence type="ECO:0000256" key="3">
    <source>
        <dbReference type="SAM" id="SignalP"/>
    </source>
</evidence>
<gene>
    <name evidence="5" type="ORF">V4D30_07145</name>
</gene>
<feature type="signal peptide" evidence="3">
    <location>
        <begin position="1"/>
        <end position="19"/>
    </location>
</feature>
<dbReference type="Gene3D" id="1.25.40.10">
    <property type="entry name" value="Tetratricopeptide repeat domain"/>
    <property type="match status" value="3"/>
</dbReference>
<feature type="chain" id="PRO_5043582985" evidence="3">
    <location>
        <begin position="20"/>
        <end position="1065"/>
    </location>
</feature>
<dbReference type="InterPro" id="IPR024983">
    <property type="entry name" value="CHAT_dom"/>
</dbReference>
<organism evidence="5">
    <name type="scientific">Thermodesulfovibrio autotrophicus</name>
    <dbReference type="NCBI Taxonomy" id="3118333"/>
    <lineage>
        <taxon>Bacteria</taxon>
        <taxon>Pseudomonadati</taxon>
        <taxon>Nitrospirota</taxon>
        <taxon>Thermodesulfovibrionia</taxon>
        <taxon>Thermodesulfovibrionales</taxon>
        <taxon>Thermodesulfovibrionaceae</taxon>
        <taxon>Thermodesulfovibrio</taxon>
    </lineage>
</organism>
<evidence type="ECO:0000256" key="1">
    <source>
        <dbReference type="PROSITE-ProRule" id="PRU00339"/>
    </source>
</evidence>
<dbReference type="RefSeq" id="WP_353683650.1">
    <property type="nucleotide sequence ID" value="NZ_CP144373.1"/>
</dbReference>
<feature type="repeat" description="TPR" evidence="1">
    <location>
        <begin position="144"/>
        <end position="177"/>
    </location>
</feature>
<dbReference type="PANTHER" id="PTHR10098">
    <property type="entry name" value="RAPSYN-RELATED"/>
    <property type="match status" value="1"/>
</dbReference>
<feature type="repeat" description="TPR" evidence="1">
    <location>
        <begin position="344"/>
        <end position="377"/>
    </location>
</feature>
<dbReference type="SMART" id="SM00028">
    <property type="entry name" value="TPR"/>
    <property type="match status" value="10"/>
</dbReference>
<dbReference type="PROSITE" id="PS50005">
    <property type="entry name" value="TPR"/>
    <property type="match status" value="8"/>
</dbReference>